<comment type="caution">
    <text evidence="1">The sequence shown here is derived from an EMBL/GenBank/DDBJ whole genome shotgun (WGS) entry which is preliminary data.</text>
</comment>
<dbReference type="EMBL" id="JAEUBG010002350">
    <property type="protein sequence ID" value="KAH3684758.1"/>
    <property type="molecule type" value="Genomic_DNA"/>
</dbReference>
<evidence type="ECO:0000313" key="2">
    <source>
        <dbReference type="Proteomes" id="UP000774326"/>
    </source>
</evidence>
<evidence type="ECO:0000313" key="1">
    <source>
        <dbReference type="EMBL" id="KAH3684758.1"/>
    </source>
</evidence>
<dbReference type="Proteomes" id="UP000774326">
    <property type="component" value="Unassembled WGS sequence"/>
</dbReference>
<reference evidence="1" key="1">
    <citation type="journal article" date="2021" name="Open Biol.">
        <title>Shared evolutionary footprints suggest mitochondrial oxidative damage underlies multiple complex I losses in fungi.</title>
        <authorList>
            <person name="Schikora-Tamarit M.A."/>
            <person name="Marcet-Houben M."/>
            <person name="Nosek J."/>
            <person name="Gabaldon T."/>
        </authorList>
    </citation>
    <scope>NUCLEOTIDE SEQUENCE</scope>
    <source>
        <strain evidence="1">CBS2887</strain>
    </source>
</reference>
<gene>
    <name evidence="1" type="ORF">WICPIJ_004289</name>
</gene>
<keyword evidence="2" id="KW-1185">Reference proteome</keyword>
<protein>
    <submittedName>
        <fullName evidence="1">Uncharacterized protein</fullName>
    </submittedName>
</protein>
<accession>A0A9P8Q5Y1</accession>
<dbReference type="AlphaFoldDB" id="A0A9P8Q5Y1"/>
<organism evidence="1 2">
    <name type="scientific">Wickerhamomyces pijperi</name>
    <name type="common">Yeast</name>
    <name type="synonym">Pichia pijperi</name>
    <dbReference type="NCBI Taxonomy" id="599730"/>
    <lineage>
        <taxon>Eukaryota</taxon>
        <taxon>Fungi</taxon>
        <taxon>Dikarya</taxon>
        <taxon>Ascomycota</taxon>
        <taxon>Saccharomycotina</taxon>
        <taxon>Saccharomycetes</taxon>
        <taxon>Phaffomycetales</taxon>
        <taxon>Wickerhamomycetaceae</taxon>
        <taxon>Wickerhamomyces</taxon>
    </lineage>
</organism>
<name>A0A9P8Q5Y1_WICPI</name>
<sequence>MAKAAEPAKSANCSSVNLDSVMIPDLEESKAGFQRSFKASSALALEASVILERFKFVEFLIVPLRMASNSYSEAKFSEAKDPIPLEFLELKEAAAAF</sequence>
<proteinExistence type="predicted"/>
<reference evidence="1" key="2">
    <citation type="submission" date="2021-01" db="EMBL/GenBank/DDBJ databases">
        <authorList>
            <person name="Schikora-Tamarit M.A."/>
        </authorList>
    </citation>
    <scope>NUCLEOTIDE SEQUENCE</scope>
    <source>
        <strain evidence="1">CBS2887</strain>
    </source>
</reference>